<dbReference type="EC" id="1.-.-.-" evidence="3"/>
<dbReference type="PRINTS" id="PR00081">
    <property type="entry name" value="GDHRDH"/>
</dbReference>
<dbReference type="PANTHER" id="PTHR43975:SF2">
    <property type="entry name" value="EG:BACR7A4.14 PROTEIN-RELATED"/>
    <property type="match status" value="1"/>
</dbReference>
<reference evidence="3 4" key="1">
    <citation type="submission" date="2024-06" db="EMBL/GenBank/DDBJ databases">
        <title>The Natural Products Discovery Center: Release of the First 8490 Sequenced Strains for Exploring Actinobacteria Biosynthetic Diversity.</title>
        <authorList>
            <person name="Kalkreuter E."/>
            <person name="Kautsar S.A."/>
            <person name="Yang D."/>
            <person name="Bader C.D."/>
            <person name="Teijaro C.N."/>
            <person name="Fluegel L."/>
            <person name="Davis C.M."/>
            <person name="Simpson J.R."/>
            <person name="Lauterbach L."/>
            <person name="Steele A.D."/>
            <person name="Gui C."/>
            <person name="Meng S."/>
            <person name="Li G."/>
            <person name="Viehrig K."/>
            <person name="Ye F."/>
            <person name="Su P."/>
            <person name="Kiefer A.F."/>
            <person name="Nichols A."/>
            <person name="Cepeda A.J."/>
            <person name="Yan W."/>
            <person name="Fan B."/>
            <person name="Jiang Y."/>
            <person name="Adhikari A."/>
            <person name="Zheng C.-J."/>
            <person name="Schuster L."/>
            <person name="Cowan T.M."/>
            <person name="Smanski M.J."/>
            <person name="Chevrette M.G."/>
            <person name="De Carvalho L.P.S."/>
            <person name="Shen B."/>
        </authorList>
    </citation>
    <scope>NUCLEOTIDE SEQUENCE [LARGE SCALE GENOMIC DNA]</scope>
    <source>
        <strain evidence="3 4">NPDC038104</strain>
    </source>
</reference>
<dbReference type="PANTHER" id="PTHR43975">
    <property type="entry name" value="ZGC:101858"/>
    <property type="match status" value="1"/>
</dbReference>
<dbReference type="Pfam" id="PF13561">
    <property type="entry name" value="adh_short_C2"/>
    <property type="match status" value="1"/>
</dbReference>
<name>A0ABV2YNF6_9ACTN</name>
<dbReference type="PRINTS" id="PR00080">
    <property type="entry name" value="SDRFAMILY"/>
</dbReference>
<dbReference type="SUPFAM" id="SSF51735">
    <property type="entry name" value="NAD(P)-binding Rossmann-fold domains"/>
    <property type="match status" value="1"/>
</dbReference>
<dbReference type="PROSITE" id="PS00061">
    <property type="entry name" value="ADH_SHORT"/>
    <property type="match status" value="1"/>
</dbReference>
<accession>A0ABV2YNF6</accession>
<proteinExistence type="inferred from homology"/>
<dbReference type="InterPro" id="IPR020904">
    <property type="entry name" value="Sc_DH/Rdtase_CS"/>
</dbReference>
<protein>
    <submittedName>
        <fullName evidence="3">SDR family oxidoreductase</fullName>
        <ecNumber evidence="3">1.-.-.-</ecNumber>
    </submittedName>
</protein>
<keyword evidence="3" id="KW-0560">Oxidoreductase</keyword>
<organism evidence="3 4">
    <name type="scientific">Streptomyces fragilis</name>
    <dbReference type="NCBI Taxonomy" id="67301"/>
    <lineage>
        <taxon>Bacteria</taxon>
        <taxon>Bacillati</taxon>
        <taxon>Actinomycetota</taxon>
        <taxon>Actinomycetes</taxon>
        <taxon>Kitasatosporales</taxon>
        <taxon>Streptomycetaceae</taxon>
        <taxon>Streptomyces</taxon>
    </lineage>
</organism>
<dbReference type="SMART" id="SM00822">
    <property type="entry name" value="PKS_KR"/>
    <property type="match status" value="1"/>
</dbReference>
<dbReference type="InterPro" id="IPR036291">
    <property type="entry name" value="NAD(P)-bd_dom_sf"/>
</dbReference>
<dbReference type="Gene3D" id="3.40.50.720">
    <property type="entry name" value="NAD(P)-binding Rossmann-like Domain"/>
    <property type="match status" value="1"/>
</dbReference>
<dbReference type="GO" id="GO:0016491">
    <property type="term" value="F:oxidoreductase activity"/>
    <property type="evidence" value="ECO:0007669"/>
    <property type="project" value="UniProtKB-KW"/>
</dbReference>
<feature type="domain" description="Ketoreductase" evidence="2">
    <location>
        <begin position="9"/>
        <end position="185"/>
    </location>
</feature>
<sequence>MTEQPFTHKYAVVTGGATGIGLATALDLAEQGAAKVVITGRRADRLAEAAALHPALVPVRADVSTEEGADAVAAAVGELGGVLDVLVHNAGVHTIGAVGEIDPATARELFDINVVGAIVLTNRLLPSLRSPGGSIVFVTSPAGHNPTPMASVYAASKAAVDTFTRSWALELAPRGIRVNAVAPGWVRTEVYERSGMTSEQVDDLFAQAAKGVPLGVTGVPEDVSQWITLLSEPSSAWVTGQILTMDGGADLVRARQV</sequence>
<evidence type="ECO:0000313" key="4">
    <source>
        <dbReference type="Proteomes" id="UP001550850"/>
    </source>
</evidence>
<dbReference type="CDD" id="cd05233">
    <property type="entry name" value="SDR_c"/>
    <property type="match status" value="1"/>
</dbReference>
<dbReference type="InterPro" id="IPR002347">
    <property type="entry name" value="SDR_fam"/>
</dbReference>
<evidence type="ECO:0000313" key="3">
    <source>
        <dbReference type="EMBL" id="MEU3557267.1"/>
    </source>
</evidence>
<comment type="similarity">
    <text evidence="1">Belongs to the short-chain dehydrogenases/reductases (SDR) family.</text>
</comment>
<evidence type="ECO:0000256" key="1">
    <source>
        <dbReference type="ARBA" id="ARBA00006484"/>
    </source>
</evidence>
<gene>
    <name evidence="3" type="ORF">AB0E65_24070</name>
</gene>
<evidence type="ECO:0000259" key="2">
    <source>
        <dbReference type="SMART" id="SM00822"/>
    </source>
</evidence>
<dbReference type="RefSeq" id="WP_108952113.1">
    <property type="nucleotide sequence ID" value="NZ_BEVZ01000002.1"/>
</dbReference>
<keyword evidence="4" id="KW-1185">Reference proteome</keyword>
<comment type="caution">
    <text evidence="3">The sequence shown here is derived from an EMBL/GenBank/DDBJ whole genome shotgun (WGS) entry which is preliminary data.</text>
</comment>
<dbReference type="EMBL" id="JBEZUR010000053">
    <property type="protein sequence ID" value="MEU3557267.1"/>
    <property type="molecule type" value="Genomic_DNA"/>
</dbReference>
<dbReference type="InterPro" id="IPR057326">
    <property type="entry name" value="KR_dom"/>
</dbReference>
<dbReference type="Proteomes" id="UP001550850">
    <property type="component" value="Unassembled WGS sequence"/>
</dbReference>